<sequence length="473" mass="53463">MAFHRLPVELLQDIASRCSVPAVLAFSNTCRAAYLACRDAALCQRAFLNQLWLRWVPITGHDGTISLPDHLRGTIPITESEFEAMARRAGADIVLWARYTAALEQLRAACVARPQRSNFPYNAGSDAEVDVQTWNRTLATSVRFLPELSAVGSTYVYGPGAPKWTERGRYFFDRNPILALKLAIAVLNLSGSIHTTYWDQALSKLAFFFVWSCMNQAPFNDSLSYPDFHGVLVRAQNTLTSDWNRNPEQCLGDEHHHYFLLGLLVHTLSLGIIEVPCFELPSLWATGSVSEPEASELPVPFDDVSTKEGEGGDGAWDRWLRRTNTRYCRKEEIEEIVWLGQLTLGPYISSFDDFGYGPSDLAMQQARESHMACFPELLRGLRFTVQPQETVDGEWSLISGTGTREDRELILAGHIRPTESRITLTLDSPTMGRLLLEGRISPYGMVGFWCHEGYLGVQGFFWFFKEMYYCDWL</sequence>
<keyword evidence="2" id="KW-1185">Reference proteome</keyword>
<dbReference type="Proteomes" id="UP001446871">
    <property type="component" value="Unassembled WGS sequence"/>
</dbReference>
<proteinExistence type="predicted"/>
<dbReference type="InterPro" id="IPR036047">
    <property type="entry name" value="F-box-like_dom_sf"/>
</dbReference>
<evidence type="ECO:0000313" key="1">
    <source>
        <dbReference type="EMBL" id="KAK8064288.1"/>
    </source>
</evidence>
<dbReference type="CDD" id="cd09917">
    <property type="entry name" value="F-box_SF"/>
    <property type="match status" value="1"/>
</dbReference>
<dbReference type="SUPFAM" id="SSF81383">
    <property type="entry name" value="F-box domain"/>
    <property type="match status" value="1"/>
</dbReference>
<reference evidence="1 2" key="1">
    <citation type="submission" date="2023-01" db="EMBL/GenBank/DDBJ databases">
        <title>Analysis of 21 Apiospora genomes using comparative genomics revels a genus with tremendous synthesis potential of carbohydrate active enzymes and secondary metabolites.</title>
        <authorList>
            <person name="Sorensen T."/>
        </authorList>
    </citation>
    <scope>NUCLEOTIDE SEQUENCE [LARGE SCALE GENOMIC DNA]</scope>
    <source>
        <strain evidence="1 2">CBS 83171</strain>
    </source>
</reference>
<protein>
    <recommendedName>
        <fullName evidence="3">F-box domain-containing protein</fullName>
    </recommendedName>
</protein>
<gene>
    <name evidence="1" type="ORF">PG996_008940</name>
</gene>
<accession>A0ABR1UZC1</accession>
<organism evidence="1 2">
    <name type="scientific">Apiospora saccharicola</name>
    <dbReference type="NCBI Taxonomy" id="335842"/>
    <lineage>
        <taxon>Eukaryota</taxon>
        <taxon>Fungi</taxon>
        <taxon>Dikarya</taxon>
        <taxon>Ascomycota</taxon>
        <taxon>Pezizomycotina</taxon>
        <taxon>Sordariomycetes</taxon>
        <taxon>Xylariomycetidae</taxon>
        <taxon>Amphisphaeriales</taxon>
        <taxon>Apiosporaceae</taxon>
        <taxon>Apiospora</taxon>
    </lineage>
</organism>
<name>A0ABR1UZC1_9PEZI</name>
<evidence type="ECO:0000313" key="2">
    <source>
        <dbReference type="Proteomes" id="UP001446871"/>
    </source>
</evidence>
<evidence type="ECO:0008006" key="3">
    <source>
        <dbReference type="Google" id="ProtNLM"/>
    </source>
</evidence>
<comment type="caution">
    <text evidence="1">The sequence shown here is derived from an EMBL/GenBank/DDBJ whole genome shotgun (WGS) entry which is preliminary data.</text>
</comment>
<dbReference type="EMBL" id="JAQQWM010000005">
    <property type="protein sequence ID" value="KAK8064288.1"/>
    <property type="molecule type" value="Genomic_DNA"/>
</dbReference>